<feature type="compositionally biased region" description="Basic and acidic residues" evidence="6">
    <location>
        <begin position="198"/>
        <end position="207"/>
    </location>
</feature>
<dbReference type="InterPro" id="IPR037121">
    <property type="entry name" value="Ribosomal_bL25_C"/>
</dbReference>
<feature type="domain" description="Large ribosomal subunit protein bL25 L25" evidence="7">
    <location>
        <begin position="4"/>
        <end position="88"/>
    </location>
</feature>
<dbReference type="GO" id="GO:0003735">
    <property type="term" value="F:structural constituent of ribosome"/>
    <property type="evidence" value="ECO:0007669"/>
    <property type="project" value="InterPro"/>
</dbReference>
<keyword evidence="3 5" id="KW-0689">Ribosomal protein</keyword>
<comment type="function">
    <text evidence="5">This is one of the proteins that binds to the 5S RNA in the ribosome where it forms part of the central protuberance.</text>
</comment>
<evidence type="ECO:0000256" key="5">
    <source>
        <dbReference type="HAMAP-Rule" id="MF_01334"/>
    </source>
</evidence>
<evidence type="ECO:0000313" key="10">
    <source>
        <dbReference type="Proteomes" id="UP000177943"/>
    </source>
</evidence>
<gene>
    <name evidence="5" type="primary">rplY</name>
    <name evidence="5" type="synonym">ctc</name>
    <name evidence="9" type="ORF">A3D56_02140</name>
</gene>
<dbReference type="InterPro" id="IPR020057">
    <property type="entry name" value="Ribosomal_bL25_b-dom"/>
</dbReference>
<dbReference type="PANTHER" id="PTHR33284">
    <property type="entry name" value="RIBOSOMAL PROTEIN L25/GLN-TRNA SYNTHETASE, ANTI-CODON-BINDING DOMAIN-CONTAINING PROTEIN"/>
    <property type="match status" value="1"/>
</dbReference>
<evidence type="ECO:0000259" key="7">
    <source>
        <dbReference type="Pfam" id="PF01386"/>
    </source>
</evidence>
<evidence type="ECO:0000313" key="9">
    <source>
        <dbReference type="EMBL" id="OHA27670.1"/>
    </source>
</evidence>
<dbReference type="InterPro" id="IPR001021">
    <property type="entry name" value="Ribosomal_bL25_long"/>
</dbReference>
<evidence type="ECO:0000256" key="1">
    <source>
        <dbReference type="ARBA" id="ARBA00022730"/>
    </source>
</evidence>
<dbReference type="GO" id="GO:0006412">
    <property type="term" value="P:translation"/>
    <property type="evidence" value="ECO:0007669"/>
    <property type="project" value="UniProtKB-UniRule"/>
</dbReference>
<comment type="caution">
    <text evidence="9">The sequence shown here is derived from an EMBL/GenBank/DDBJ whole genome shotgun (WGS) entry which is preliminary data.</text>
</comment>
<evidence type="ECO:0000256" key="2">
    <source>
        <dbReference type="ARBA" id="ARBA00022884"/>
    </source>
</evidence>
<comment type="similarity">
    <text evidence="5">Belongs to the bacterial ribosomal protein bL25 family. CTC subfamily.</text>
</comment>
<name>A0A1G2MUY4_9BACT</name>
<dbReference type="AlphaFoldDB" id="A0A1G2MUY4"/>
<dbReference type="InterPro" id="IPR029751">
    <property type="entry name" value="Ribosomal_L25_dom"/>
</dbReference>
<dbReference type="GO" id="GO:0022625">
    <property type="term" value="C:cytosolic large ribosomal subunit"/>
    <property type="evidence" value="ECO:0007669"/>
    <property type="project" value="TreeGrafter"/>
</dbReference>
<dbReference type="HAMAP" id="MF_01334">
    <property type="entry name" value="Ribosomal_bL25_CTC"/>
    <property type="match status" value="1"/>
</dbReference>
<keyword evidence="1 5" id="KW-0699">rRNA-binding</keyword>
<dbReference type="InterPro" id="IPR011035">
    <property type="entry name" value="Ribosomal_bL25/Gln-tRNA_synth"/>
</dbReference>
<dbReference type="Pfam" id="PF14693">
    <property type="entry name" value="Ribosomal_TL5_C"/>
    <property type="match status" value="1"/>
</dbReference>
<evidence type="ECO:0000256" key="6">
    <source>
        <dbReference type="SAM" id="MobiDB-lite"/>
    </source>
</evidence>
<proteinExistence type="inferred from homology"/>
<evidence type="ECO:0000259" key="8">
    <source>
        <dbReference type="Pfam" id="PF14693"/>
    </source>
</evidence>
<organism evidence="9 10">
    <name type="scientific">Candidatus Taylorbacteria bacterium RIFCSPHIGHO2_02_FULL_45_35</name>
    <dbReference type="NCBI Taxonomy" id="1802311"/>
    <lineage>
        <taxon>Bacteria</taxon>
        <taxon>Candidatus Tayloriibacteriota</taxon>
    </lineage>
</organism>
<dbReference type="GO" id="GO:0008097">
    <property type="term" value="F:5S rRNA binding"/>
    <property type="evidence" value="ECO:0007669"/>
    <property type="project" value="InterPro"/>
</dbReference>
<dbReference type="CDD" id="cd00495">
    <property type="entry name" value="Ribosomal_L25_TL5_CTC"/>
    <property type="match status" value="1"/>
</dbReference>
<dbReference type="SUPFAM" id="SSF50715">
    <property type="entry name" value="Ribosomal protein L25-like"/>
    <property type="match status" value="1"/>
</dbReference>
<dbReference type="InterPro" id="IPR020056">
    <property type="entry name" value="Rbsml_bL25/Gln-tRNA_synth_N"/>
</dbReference>
<dbReference type="Proteomes" id="UP000177943">
    <property type="component" value="Unassembled WGS sequence"/>
</dbReference>
<dbReference type="Gene3D" id="2.170.120.20">
    <property type="entry name" value="Ribosomal protein L25, beta domain"/>
    <property type="match status" value="1"/>
</dbReference>
<keyword evidence="2 5" id="KW-0694">RNA-binding</keyword>
<dbReference type="PANTHER" id="PTHR33284:SF1">
    <property type="entry name" value="RIBOSOMAL PROTEIN L25_GLN-TRNA SYNTHETASE, ANTI-CODON-BINDING DOMAIN-CONTAINING PROTEIN"/>
    <property type="match status" value="1"/>
</dbReference>
<dbReference type="Pfam" id="PF01386">
    <property type="entry name" value="Ribosomal_L25p"/>
    <property type="match status" value="1"/>
</dbReference>
<evidence type="ECO:0000256" key="3">
    <source>
        <dbReference type="ARBA" id="ARBA00022980"/>
    </source>
</evidence>
<evidence type="ECO:0000256" key="4">
    <source>
        <dbReference type="ARBA" id="ARBA00023274"/>
    </source>
</evidence>
<comment type="subunit">
    <text evidence="5">Part of the 50S ribosomal subunit; part of the 5S rRNA/L5/L18/L25 subcomplex. Contacts the 5S rRNA. Binds to the 5S rRNA independently of L5 and L18.</text>
</comment>
<keyword evidence="4 5" id="KW-0687">Ribonucleoprotein</keyword>
<dbReference type="Gene3D" id="2.40.240.10">
    <property type="entry name" value="Ribosomal Protein L25, Chain P"/>
    <property type="match status" value="1"/>
</dbReference>
<feature type="domain" description="Large ribosomal subunit protein bL25 beta" evidence="8">
    <location>
        <begin position="96"/>
        <end position="180"/>
    </location>
</feature>
<accession>A0A1G2MUY4</accession>
<dbReference type="EMBL" id="MHRP01000006">
    <property type="protein sequence ID" value="OHA27670.1"/>
    <property type="molecule type" value="Genomic_DNA"/>
</dbReference>
<feature type="region of interest" description="Disordered" evidence="6">
    <location>
        <begin position="197"/>
        <end position="235"/>
    </location>
</feature>
<reference evidence="9 10" key="1">
    <citation type="journal article" date="2016" name="Nat. Commun.">
        <title>Thousands of microbial genomes shed light on interconnected biogeochemical processes in an aquifer system.</title>
        <authorList>
            <person name="Anantharaman K."/>
            <person name="Brown C.T."/>
            <person name="Hug L.A."/>
            <person name="Sharon I."/>
            <person name="Castelle C.J."/>
            <person name="Probst A.J."/>
            <person name="Thomas B.C."/>
            <person name="Singh A."/>
            <person name="Wilkins M.J."/>
            <person name="Karaoz U."/>
            <person name="Brodie E.L."/>
            <person name="Williams K.H."/>
            <person name="Hubbard S.S."/>
            <person name="Banfield J.F."/>
        </authorList>
    </citation>
    <scope>NUCLEOTIDE SEQUENCE [LARGE SCALE GENOMIC DNA]</scope>
</reference>
<dbReference type="NCBIfam" id="TIGR00731">
    <property type="entry name" value="bL25_bact_ctc"/>
    <property type="match status" value="1"/>
</dbReference>
<sequence length="235" mass="25593">MLTLEAKKRDTSKKPDSFRRTGVLPAVFYGRKEKSTPISLAEKDFQKIWKEAGETSVISLKGEWGALETLINDVDLHPLTGTPRHVDFYVIEKGQKVKVKVPLEFTGVSPAVKELGAILIKVLHQLEIEAEPKNLPRSIDVDISKLVDLTSQILAKDIVLPTGVILTVSPEEVVASVAEAKEEEVVVAEPVDLSAIELSEKKGKEEKEGEEGVTPARSSDGGGEVPSKPKAPEKK</sequence>
<protein>
    <recommendedName>
        <fullName evidence="5">Large ribosomal subunit protein bL25</fullName>
    </recommendedName>
    <alternativeName>
        <fullName evidence="5">General stress protein CTC</fullName>
    </alternativeName>
</protein>
<dbReference type="InterPro" id="IPR020930">
    <property type="entry name" value="Ribosomal_uL5_bac-type"/>
</dbReference>